<dbReference type="GO" id="GO:0043565">
    <property type="term" value="F:sequence-specific DNA binding"/>
    <property type="evidence" value="ECO:0007669"/>
    <property type="project" value="InterPro"/>
</dbReference>
<accession>A0AAV2WMY0</accession>
<dbReference type="InterPro" id="IPR018060">
    <property type="entry name" value="HTH_AraC"/>
</dbReference>
<dbReference type="GO" id="GO:0003700">
    <property type="term" value="F:DNA-binding transcription factor activity"/>
    <property type="evidence" value="ECO:0007669"/>
    <property type="project" value="InterPro"/>
</dbReference>
<evidence type="ECO:0000313" key="6">
    <source>
        <dbReference type="EMBL" id="CDQ45581.1"/>
    </source>
</evidence>
<proteinExistence type="predicted"/>
<dbReference type="Proteomes" id="UP000028864">
    <property type="component" value="Unassembled WGS sequence"/>
</dbReference>
<dbReference type="Pfam" id="PF20240">
    <property type="entry name" value="DUF6597"/>
    <property type="match status" value="1"/>
</dbReference>
<dbReference type="PANTHER" id="PTHR46796">
    <property type="entry name" value="HTH-TYPE TRANSCRIPTIONAL ACTIVATOR RHAS-RELATED"/>
    <property type="match status" value="1"/>
</dbReference>
<dbReference type="InterPro" id="IPR050204">
    <property type="entry name" value="AraC_XylS_family_regulators"/>
</dbReference>
<feature type="domain" description="HTH araC/xylS-type" evidence="5">
    <location>
        <begin position="185"/>
        <end position="286"/>
    </location>
</feature>
<dbReference type="Gene3D" id="1.10.10.60">
    <property type="entry name" value="Homeodomain-like"/>
    <property type="match status" value="1"/>
</dbReference>
<dbReference type="InterPro" id="IPR009057">
    <property type="entry name" value="Homeodomain-like_sf"/>
</dbReference>
<keyword evidence="3" id="KW-0804">Transcription</keyword>
<sequence length="289" mass="31217">MAGGLDKPDKPDSTDRADNSVADEPAHLLDPAHRAAIHIARPAAPGDLEGLVRRFWFPVWQVPAGETFTQQVLQYPVCLMVITDAYARFYGPASGLAGTPLTGDGWAAGVMFEPAAGALITGGAVSKWTDTHVELADLLGAAGDALVGRIRSIMAVDPAVPQAQSAAADCYAEFLRRYLPVDEQGRTVNDIVAHIEDNPDVSRVADVCAQFGITERSLQRLTRRRIGLSPKWLVRRRRIQDASWRLRTGATTMAAVAAELGYADEAHLSRDFRRVTGQTPGAFAARYAD</sequence>
<reference evidence="6" key="1">
    <citation type="submission" date="2014-05" db="EMBL/GenBank/DDBJ databases">
        <authorList>
            <person name="Urmite Genomes"/>
        </authorList>
    </citation>
    <scope>NUCLEOTIDE SEQUENCE</scope>
    <source>
        <strain evidence="6">DSM 44074</strain>
    </source>
</reference>
<evidence type="ECO:0000313" key="7">
    <source>
        <dbReference type="Proteomes" id="UP000028864"/>
    </source>
</evidence>
<evidence type="ECO:0000256" key="3">
    <source>
        <dbReference type="ARBA" id="ARBA00023163"/>
    </source>
</evidence>
<evidence type="ECO:0000259" key="5">
    <source>
        <dbReference type="PROSITE" id="PS01124"/>
    </source>
</evidence>
<dbReference type="InterPro" id="IPR018062">
    <property type="entry name" value="HTH_AraC-typ_CS"/>
</dbReference>
<dbReference type="PROSITE" id="PS00041">
    <property type="entry name" value="HTH_ARAC_FAMILY_1"/>
    <property type="match status" value="1"/>
</dbReference>
<dbReference type="PANTHER" id="PTHR46796:SF15">
    <property type="entry name" value="BLL1074 PROTEIN"/>
    <property type="match status" value="1"/>
</dbReference>
<dbReference type="PROSITE" id="PS01124">
    <property type="entry name" value="HTH_ARAC_FAMILY_2"/>
    <property type="match status" value="1"/>
</dbReference>
<dbReference type="InterPro" id="IPR046532">
    <property type="entry name" value="DUF6597"/>
</dbReference>
<protein>
    <submittedName>
        <fullName evidence="6">Helix-turn-helix domain-containing protein</fullName>
    </submittedName>
</protein>
<name>A0AAV2WMY0_MYCNE</name>
<dbReference type="SMART" id="SM00342">
    <property type="entry name" value="HTH_ARAC"/>
    <property type="match status" value="1"/>
</dbReference>
<evidence type="ECO:0000256" key="1">
    <source>
        <dbReference type="ARBA" id="ARBA00023015"/>
    </source>
</evidence>
<evidence type="ECO:0000256" key="2">
    <source>
        <dbReference type="ARBA" id="ARBA00023125"/>
    </source>
</evidence>
<dbReference type="SUPFAM" id="SSF46689">
    <property type="entry name" value="Homeodomain-like"/>
    <property type="match status" value="1"/>
</dbReference>
<dbReference type="Pfam" id="PF12833">
    <property type="entry name" value="HTH_18"/>
    <property type="match status" value="1"/>
</dbReference>
<keyword evidence="1" id="KW-0805">Transcription regulation</keyword>
<dbReference type="EMBL" id="LK021339">
    <property type="protein sequence ID" value="CDQ45581.1"/>
    <property type="molecule type" value="Genomic_DNA"/>
</dbReference>
<feature type="region of interest" description="Disordered" evidence="4">
    <location>
        <begin position="1"/>
        <end position="20"/>
    </location>
</feature>
<keyword evidence="2" id="KW-0238">DNA-binding</keyword>
<gene>
    <name evidence="6" type="ORF">BN1047_03479</name>
</gene>
<evidence type="ECO:0000256" key="4">
    <source>
        <dbReference type="SAM" id="MobiDB-lite"/>
    </source>
</evidence>
<reference evidence="6" key="2">
    <citation type="submission" date="2015-09" db="EMBL/GenBank/DDBJ databases">
        <title>Draft genome sequence of Mycobacterium neoaurum DSM 44074.</title>
        <authorList>
            <person name="Croce O."/>
            <person name="Robert C."/>
            <person name="Raoult D."/>
            <person name="Drancourt M."/>
        </authorList>
    </citation>
    <scope>NUCLEOTIDE SEQUENCE</scope>
    <source>
        <strain evidence="6">DSM 44074</strain>
    </source>
</reference>
<dbReference type="AlphaFoldDB" id="A0AAV2WMY0"/>
<organism evidence="6 7">
    <name type="scientific">Mycolicibacterium neoaurum</name>
    <name type="common">Mycobacterium neoaurum</name>
    <dbReference type="NCBI Taxonomy" id="1795"/>
    <lineage>
        <taxon>Bacteria</taxon>
        <taxon>Bacillati</taxon>
        <taxon>Actinomycetota</taxon>
        <taxon>Actinomycetes</taxon>
        <taxon>Mycobacteriales</taxon>
        <taxon>Mycobacteriaceae</taxon>
        <taxon>Mycolicibacterium</taxon>
    </lineage>
</organism>